<proteinExistence type="predicted"/>
<organism evidence="1 2">
    <name type="scientific">Vicia faba</name>
    <name type="common">Broad bean</name>
    <name type="synonym">Faba vulgaris</name>
    <dbReference type="NCBI Taxonomy" id="3906"/>
    <lineage>
        <taxon>Eukaryota</taxon>
        <taxon>Viridiplantae</taxon>
        <taxon>Streptophyta</taxon>
        <taxon>Embryophyta</taxon>
        <taxon>Tracheophyta</taxon>
        <taxon>Spermatophyta</taxon>
        <taxon>Magnoliopsida</taxon>
        <taxon>eudicotyledons</taxon>
        <taxon>Gunneridae</taxon>
        <taxon>Pentapetalae</taxon>
        <taxon>rosids</taxon>
        <taxon>fabids</taxon>
        <taxon>Fabales</taxon>
        <taxon>Fabaceae</taxon>
        <taxon>Papilionoideae</taxon>
        <taxon>50 kb inversion clade</taxon>
        <taxon>NPAAA clade</taxon>
        <taxon>Hologalegina</taxon>
        <taxon>IRL clade</taxon>
        <taxon>Fabeae</taxon>
        <taxon>Vicia</taxon>
    </lineage>
</organism>
<gene>
    <name evidence="1" type="ORF">VFH_I404000</name>
</gene>
<accession>A0AAV0YU86</accession>
<keyword evidence="2" id="KW-1185">Reference proteome</keyword>
<dbReference type="AlphaFoldDB" id="A0AAV0YU86"/>
<reference evidence="1 2" key="1">
    <citation type="submission" date="2023-01" db="EMBL/GenBank/DDBJ databases">
        <authorList>
            <person name="Kreplak J."/>
        </authorList>
    </citation>
    <scope>NUCLEOTIDE SEQUENCE [LARGE SCALE GENOMIC DNA]</scope>
</reference>
<protein>
    <submittedName>
        <fullName evidence="1">Uncharacterized protein</fullName>
    </submittedName>
</protein>
<evidence type="ECO:0000313" key="2">
    <source>
        <dbReference type="Proteomes" id="UP001157006"/>
    </source>
</evidence>
<evidence type="ECO:0000313" key="1">
    <source>
        <dbReference type="EMBL" id="CAI8589675.1"/>
    </source>
</evidence>
<name>A0AAV0YU86_VICFA</name>
<dbReference type="Proteomes" id="UP001157006">
    <property type="component" value="Chromosome 1L"/>
</dbReference>
<dbReference type="EMBL" id="OX451736">
    <property type="protein sequence ID" value="CAI8589675.1"/>
    <property type="molecule type" value="Genomic_DNA"/>
</dbReference>
<sequence>MVRVDVPLDSTGYSDFIARVFPHIEFGYVFTEFDLFSPNRVALIVAISFSSKTFLGENKKKNVGGKGRNGKVLEDIGNLMINPVDPHSNKPKRITRNQLASIAQAAEKNKILVAEAVNENFVVDKLTISITMLEIGNGLEVTMLKKDGALFFKSNTD</sequence>